<keyword evidence="2" id="KW-1185">Reference proteome</keyword>
<evidence type="ECO:0000313" key="1">
    <source>
        <dbReference type="EMBL" id="NTS33934.1"/>
    </source>
</evidence>
<organism evidence="1 2">
    <name type="scientific">Phyllobacterium pellucidum</name>
    <dbReference type="NCBI Taxonomy" id="2740464"/>
    <lineage>
        <taxon>Bacteria</taxon>
        <taxon>Pseudomonadati</taxon>
        <taxon>Pseudomonadota</taxon>
        <taxon>Alphaproteobacteria</taxon>
        <taxon>Hyphomicrobiales</taxon>
        <taxon>Phyllobacteriaceae</taxon>
        <taxon>Phyllobacterium</taxon>
    </lineage>
</organism>
<accession>A0A849VYM0</accession>
<dbReference type="EMBL" id="JABUMX010000008">
    <property type="protein sequence ID" value="NTS33934.1"/>
    <property type="molecule type" value="Genomic_DNA"/>
</dbReference>
<reference evidence="1 2" key="1">
    <citation type="submission" date="2020-05" db="EMBL/GenBank/DDBJ databases">
        <authorList>
            <person name="Kim M.K."/>
        </authorList>
    </citation>
    <scope>NUCLEOTIDE SEQUENCE [LARGE SCALE GENOMIC DNA]</scope>
    <source>
        <strain evidence="1 2">BT25</strain>
    </source>
</reference>
<dbReference type="Proteomes" id="UP000550508">
    <property type="component" value="Unassembled WGS sequence"/>
</dbReference>
<protein>
    <submittedName>
        <fullName evidence="1">Anti-sigma factor</fullName>
    </submittedName>
</protein>
<evidence type="ECO:0000313" key="2">
    <source>
        <dbReference type="Proteomes" id="UP000550508"/>
    </source>
</evidence>
<comment type="caution">
    <text evidence="1">The sequence shown here is derived from an EMBL/GenBank/DDBJ whole genome shotgun (WGS) entry which is preliminary data.</text>
</comment>
<name>A0A849VYM0_9HYPH</name>
<sequence length="258" mass="28122">MPSDELLVAFLDGELAGEERRRIGALVESDPEVAARYEFLSRSEMPFYDAFVPLLENAPASDLEAILARLPSPNAAEPRGHNWTRRGLLAAAVASVFVGVAIDRAYLRIKDDHEEADGSEWRSVVAEYLSLYTADTLADLANDPGVQTAQLQLISDRLGLQLPASALTLPDIPLKRAQLLQYDGRPLGQLAFLDPEHGPLALCIVKSSRGAFAPQVEKRYGMNVVYWADAAHGYMLVGRNPVDQLSGLAEKLRTAISA</sequence>
<gene>
    <name evidence="1" type="ORF">HQ945_21985</name>
</gene>
<proteinExistence type="predicted"/>
<dbReference type="AlphaFoldDB" id="A0A849VYM0"/>